<proteinExistence type="predicted"/>
<dbReference type="EMBL" id="RYFC01000003">
    <property type="protein sequence ID" value="RTZ46415.1"/>
    <property type="molecule type" value="Genomic_DNA"/>
</dbReference>
<feature type="domain" description="DUF6443" evidence="1">
    <location>
        <begin position="40"/>
        <end position="85"/>
    </location>
</feature>
<dbReference type="InterPro" id="IPR045619">
    <property type="entry name" value="DUF6443"/>
</dbReference>
<evidence type="ECO:0000313" key="3">
    <source>
        <dbReference type="Proteomes" id="UP000276953"/>
    </source>
</evidence>
<accession>A0A3S0QT98</accession>
<dbReference type="Pfam" id="PF20041">
    <property type="entry name" value="DUF6443"/>
    <property type="match status" value="1"/>
</dbReference>
<evidence type="ECO:0000313" key="2">
    <source>
        <dbReference type="EMBL" id="RTZ46415.1"/>
    </source>
</evidence>
<protein>
    <recommendedName>
        <fullName evidence="1">DUF6443 domain-containing protein</fullName>
    </recommendedName>
</protein>
<name>A0A3S0QT98_9FLAO</name>
<dbReference type="AlphaFoldDB" id="A0A3S0QT98"/>
<reference evidence="2 3" key="1">
    <citation type="submission" date="2018-12" db="EMBL/GenBank/DDBJ databases">
        <title>Draft Genome Sequence of Chryseobacterium arthrosphaerae strain ED882-96 Isolated from the Blood of a Patient with Liver Cirrhosis in Taiwan.</title>
        <authorList>
            <person name="Lin J.-N."/>
            <person name="Lai C.-H."/>
            <person name="Yang C.-H."/>
            <person name="Huang Y.-H."/>
        </authorList>
    </citation>
    <scope>NUCLEOTIDE SEQUENCE [LARGE SCALE GENOMIC DNA]</scope>
    <source>
        <strain evidence="2 3">ED882-96</strain>
    </source>
</reference>
<sequence length="91" mass="10149">MKKILILIGALLTEEGIYAQLTPSENYVSAKIFLDYPANGSPKVAQKVQYFDGLSRPKQVVDVRSSPEGKDVVTHFEYDKFGREPNIPSCT</sequence>
<organism evidence="2 3">
    <name type="scientific">Chryseobacterium arthrosphaerae</name>
    <dbReference type="NCBI Taxonomy" id="651561"/>
    <lineage>
        <taxon>Bacteria</taxon>
        <taxon>Pseudomonadati</taxon>
        <taxon>Bacteroidota</taxon>
        <taxon>Flavobacteriia</taxon>
        <taxon>Flavobacteriales</taxon>
        <taxon>Weeksellaceae</taxon>
        <taxon>Chryseobacterium group</taxon>
        <taxon>Chryseobacterium</taxon>
    </lineage>
</organism>
<evidence type="ECO:0000259" key="1">
    <source>
        <dbReference type="Pfam" id="PF20041"/>
    </source>
</evidence>
<comment type="caution">
    <text evidence="2">The sequence shown here is derived from an EMBL/GenBank/DDBJ whole genome shotgun (WGS) entry which is preliminary data.</text>
</comment>
<gene>
    <name evidence="2" type="ORF">EJ377_19405</name>
</gene>
<dbReference type="Proteomes" id="UP000276953">
    <property type="component" value="Unassembled WGS sequence"/>
</dbReference>